<dbReference type="EMBL" id="AEJB01000107">
    <property type="protein sequence ID" value="ELP70049.1"/>
    <property type="molecule type" value="Genomic_DNA"/>
</dbReference>
<gene>
    <name evidence="1" type="ORF">STRTUCAR8_08631</name>
</gene>
<dbReference type="RefSeq" id="WP_006374675.1">
    <property type="nucleotide sequence ID" value="NZ_AEJB01000107.1"/>
</dbReference>
<proteinExistence type="predicted"/>
<sequence length="156" mass="17793">MTDTSIRREYLLAAIRRSGGGPVTTGRALHIYAKSREWATTGRNTARRDLRDLARRAYLVPAEDNGARFYRLGSDPSPRHPAGSVRKFVLEAIQTEGGEWTTGRVRRMWHQLLGTHVLRMSVRRYLAALHRDGHLERHGDGTPRRYYTLRQEGATA</sequence>
<reference evidence="1 2" key="1">
    <citation type="journal article" date="2011" name="Plasmid">
        <title>Streptomyces turgidiscabies Car8 contains a modular pathogenicity island that shares virulence genes with other actinobacterial plant pathogens.</title>
        <authorList>
            <person name="Huguet-Tapia J.C."/>
            <person name="Badger J.H."/>
            <person name="Loria R."/>
            <person name="Pettis G.S."/>
        </authorList>
    </citation>
    <scope>NUCLEOTIDE SEQUENCE [LARGE SCALE GENOMIC DNA]</scope>
    <source>
        <strain evidence="1 2">Car8</strain>
    </source>
</reference>
<evidence type="ECO:0000313" key="1">
    <source>
        <dbReference type="EMBL" id="ELP70049.1"/>
    </source>
</evidence>
<dbReference type="Proteomes" id="UP000010931">
    <property type="component" value="Unassembled WGS sequence"/>
</dbReference>
<dbReference type="PATRIC" id="fig|698760.3.peg.1313"/>
<keyword evidence="2" id="KW-1185">Reference proteome</keyword>
<name>L7FFT6_STRT8</name>
<dbReference type="AlphaFoldDB" id="L7FFT6"/>
<comment type="caution">
    <text evidence="1">The sequence shown here is derived from an EMBL/GenBank/DDBJ whole genome shotgun (WGS) entry which is preliminary data.</text>
</comment>
<accession>L7FFT6</accession>
<evidence type="ECO:0000313" key="2">
    <source>
        <dbReference type="Proteomes" id="UP000010931"/>
    </source>
</evidence>
<organism evidence="1 2">
    <name type="scientific">Streptomyces turgidiscabies (strain Car8)</name>
    <dbReference type="NCBI Taxonomy" id="698760"/>
    <lineage>
        <taxon>Bacteria</taxon>
        <taxon>Bacillati</taxon>
        <taxon>Actinomycetota</taxon>
        <taxon>Actinomycetes</taxon>
        <taxon>Kitasatosporales</taxon>
        <taxon>Streptomycetaceae</taxon>
        <taxon>Streptomyces</taxon>
    </lineage>
</organism>
<protein>
    <submittedName>
        <fullName evidence="1">Uncharacterized protein</fullName>
    </submittedName>
</protein>